<protein>
    <recommendedName>
        <fullName evidence="4">Protein MAK10 homolog</fullName>
    </recommendedName>
</protein>
<evidence type="ECO:0000313" key="9">
    <source>
        <dbReference type="Proteomes" id="UP000230066"/>
    </source>
</evidence>
<evidence type="ECO:0000256" key="4">
    <source>
        <dbReference type="ARBA" id="ARBA00030494"/>
    </source>
</evidence>
<dbReference type="GO" id="GO:0031417">
    <property type="term" value="C:NatC complex"/>
    <property type="evidence" value="ECO:0007669"/>
    <property type="project" value="InterPro"/>
</dbReference>
<dbReference type="InterPro" id="IPR057983">
    <property type="entry name" value="NAA35-like_N"/>
</dbReference>
<comment type="similarity">
    <text evidence="2">Belongs to the MAK10 family.</text>
</comment>
<evidence type="ECO:0000259" key="6">
    <source>
        <dbReference type="Pfam" id="PF04112"/>
    </source>
</evidence>
<evidence type="ECO:0000256" key="2">
    <source>
        <dbReference type="ARBA" id="ARBA00006289"/>
    </source>
</evidence>
<proteinExistence type="inferred from homology"/>
<dbReference type="EMBL" id="JXXN02003340">
    <property type="protein sequence ID" value="THD21686.1"/>
    <property type="molecule type" value="Genomic_DNA"/>
</dbReference>
<evidence type="ECO:0000259" key="7">
    <source>
        <dbReference type="Pfam" id="PF25789"/>
    </source>
</evidence>
<organism evidence="8 9">
    <name type="scientific">Fasciola hepatica</name>
    <name type="common">Liver fluke</name>
    <dbReference type="NCBI Taxonomy" id="6192"/>
    <lineage>
        <taxon>Eukaryota</taxon>
        <taxon>Metazoa</taxon>
        <taxon>Spiralia</taxon>
        <taxon>Lophotrochozoa</taxon>
        <taxon>Platyhelminthes</taxon>
        <taxon>Trematoda</taxon>
        <taxon>Digenea</taxon>
        <taxon>Plagiorchiida</taxon>
        <taxon>Echinostomata</taxon>
        <taxon>Echinostomatoidea</taxon>
        <taxon>Fasciolidae</taxon>
        <taxon>Fasciola</taxon>
    </lineage>
</organism>
<dbReference type="PANTHER" id="PTHR21373">
    <property type="entry name" value="GLUCOSE REPRESSIBLE PROTEIN MAK10"/>
    <property type="match status" value="1"/>
</dbReference>
<accession>A0A4E0R509</accession>
<comment type="subcellular location">
    <subcellularLocation>
        <location evidence="1">Cytoplasm</location>
    </subcellularLocation>
</comment>
<evidence type="ECO:0000256" key="5">
    <source>
        <dbReference type="SAM" id="MobiDB-lite"/>
    </source>
</evidence>
<feature type="domain" description="NAA35-like N-terminal" evidence="6">
    <location>
        <begin position="42"/>
        <end position="132"/>
    </location>
</feature>
<dbReference type="Proteomes" id="UP000230066">
    <property type="component" value="Unassembled WGS sequence"/>
</dbReference>
<feature type="compositionally biased region" description="Basic residues" evidence="5">
    <location>
        <begin position="679"/>
        <end position="697"/>
    </location>
</feature>
<dbReference type="InterPro" id="IPR057982">
    <property type="entry name" value="TPR_NAA35"/>
</dbReference>
<keyword evidence="9" id="KW-1185">Reference proteome</keyword>
<sequence length="957" mass="107515">MDSDTEFGSFDGTALDLSESSSEKKDITRPFFEACQTALEAGELCHNPWFSLIHSMSAIEVMDPKMDIRVQGMRHVMSTTEAVCTNALPLDPFDNRCDLVGVMDELLAATTNWLTGDSLAQSVFTCMYMHCTQLVRDPYLRVFCELLRRVIFQMRQIILAAGVFDEEDFYPPTNGMPLKGPSPAFDRFMDTQVLAKSAEFFNLTVNGLMEHTQNLINSLHTSTNGSSNVADNFVVIIISRLEFLMELLRFTDLVVSYIDATEKNIRSSSAHDHGEIENHPVSVDPESITCAGNKSFPSNDFWLNLFTMCSTIEPILKKLNHLSKTLLDTAASGLSPGEGRLFPKDHPYGLPGFEPFLKQTSLPSYIPRFVIIHDRAHAFRYLCGLIDNLLRIIQSRLLVTKWNDYDSRGSPLHLLWSVARLGGQETHSYVVQLLNTQNNSKQSTTTSECCSLLPSCLLSRALSCLLYYISMRYLRAPSMPMNVSSSLQVELILHSWLNLEVEKYRDPLRTIITDLVGLKGFFEILADHLIHIPNIYCLNRSRQRSALDQLLQKFPDLLGECWRVEWIMGIELAKKLGMSEASASAGCNTQSETAADSDKPPFSVPLRLTSFVRYYYYQLAWDYLVTGFQLELYAAYEWAFVYTFLMELFQNTSALLERFTVIIDESDSDSQQPHPKPRDAHRSRRSKGMNKKKKNRRNIVSQPEDLTNNDRLPSVPLRPCGPKCDLEFGFFRCHRELVAGTIYALRALQLDSGGDIILDFPNNLGTPELKRFGNPEEIYARRLGLFLAPSGSPLSDPGGCSSAFRACKRSLTSGIFSTAAGQSNDGQPGDTTELYMMAAHHFQTAQLSVHSTQAAMSMTVLALTVTTKIHLKGDLFGQLLGTPDRLSDLEQLAKHNAIACRVLSDCRDRRPSPLRTSLPAFPSRSSPVQLDFSFLTSRTYPLIRLISPQANRNVQNT</sequence>
<dbReference type="Pfam" id="PF25789">
    <property type="entry name" value="TPR_NAA35"/>
    <property type="match status" value="1"/>
</dbReference>
<evidence type="ECO:0000256" key="1">
    <source>
        <dbReference type="ARBA" id="ARBA00004496"/>
    </source>
</evidence>
<dbReference type="PANTHER" id="PTHR21373:SF0">
    <property type="entry name" value="N-ALPHA-ACETYLTRANSFERASE 35, NATC AUXILIARY SUBUNIT"/>
    <property type="match status" value="1"/>
</dbReference>
<comment type="caution">
    <text evidence="8">The sequence shown here is derived from an EMBL/GenBank/DDBJ whole genome shotgun (WGS) entry which is preliminary data.</text>
</comment>
<keyword evidence="3" id="KW-0963">Cytoplasm</keyword>
<evidence type="ECO:0000313" key="8">
    <source>
        <dbReference type="EMBL" id="THD21686.1"/>
    </source>
</evidence>
<feature type="region of interest" description="Disordered" evidence="5">
    <location>
        <begin position="666"/>
        <end position="712"/>
    </location>
</feature>
<dbReference type="Pfam" id="PF04112">
    <property type="entry name" value="Mak10"/>
    <property type="match status" value="1"/>
</dbReference>
<feature type="domain" description="NAA35-like TPR repeats" evidence="7">
    <location>
        <begin position="456"/>
        <end position="911"/>
    </location>
</feature>
<name>A0A4E0R509_FASHE</name>
<dbReference type="AlphaFoldDB" id="A0A4E0R509"/>
<reference evidence="8" key="1">
    <citation type="submission" date="2019-03" db="EMBL/GenBank/DDBJ databases">
        <title>Improved annotation for the trematode Fasciola hepatica.</title>
        <authorList>
            <person name="Choi Y.-J."/>
            <person name="Martin J."/>
            <person name="Mitreva M."/>
        </authorList>
    </citation>
    <scope>NUCLEOTIDE SEQUENCE [LARGE SCALE GENOMIC DNA]</scope>
</reference>
<feature type="compositionally biased region" description="Polar residues" evidence="5">
    <location>
        <begin position="699"/>
        <end position="711"/>
    </location>
</feature>
<dbReference type="GO" id="GO:0016740">
    <property type="term" value="F:transferase activity"/>
    <property type="evidence" value="ECO:0007669"/>
    <property type="project" value="UniProtKB-KW"/>
</dbReference>
<gene>
    <name evidence="8" type="ORF">D915_007388</name>
</gene>
<evidence type="ECO:0000256" key="3">
    <source>
        <dbReference type="ARBA" id="ARBA00022490"/>
    </source>
</evidence>
<dbReference type="InterPro" id="IPR007244">
    <property type="entry name" value="Naa35_N"/>
</dbReference>